<dbReference type="OrthoDB" id="183980at2"/>
<organism evidence="2 3">
    <name type="scientific">Roseateles aquatilis</name>
    <dbReference type="NCBI Taxonomy" id="431061"/>
    <lineage>
        <taxon>Bacteria</taxon>
        <taxon>Pseudomonadati</taxon>
        <taxon>Pseudomonadota</taxon>
        <taxon>Betaproteobacteria</taxon>
        <taxon>Burkholderiales</taxon>
        <taxon>Sphaerotilaceae</taxon>
        <taxon>Roseateles</taxon>
    </lineage>
</organism>
<protein>
    <recommendedName>
        <fullName evidence="4">DUF4129 domain-containing protein</fullName>
    </recommendedName>
</protein>
<evidence type="ECO:0000313" key="2">
    <source>
        <dbReference type="EMBL" id="OWQ93111.1"/>
    </source>
</evidence>
<dbReference type="Proteomes" id="UP000197468">
    <property type="component" value="Unassembled WGS sequence"/>
</dbReference>
<evidence type="ECO:0000313" key="3">
    <source>
        <dbReference type="Proteomes" id="UP000197468"/>
    </source>
</evidence>
<gene>
    <name evidence="2" type="ORF">CDN99_00995</name>
</gene>
<feature type="transmembrane region" description="Helical" evidence="1">
    <location>
        <begin position="155"/>
        <end position="175"/>
    </location>
</feature>
<sequence length="248" mass="28570">MRVEGLAVVLRPRSQGEACDLGLALVRAQAPSIWRCFTPVFLVVAVLAMCTVDVQSWLPMLIVFWLKPWLDRSLLFVMSRAVFGEATRWSDLWRARRQVFGGQLLRTLLWRRFSPWRAYTQPVEQLEGQRGGARRQRVQLMLNENRGAATALQTAFVHAEAVLSYALIALVWWFAPENRSAGVWDWFFRPETHAAGQLGLDMLLASAYMLVVLFLEPFYVAAGFAMYLNRRVVLEAWDIEQEFRRAFT</sequence>
<evidence type="ECO:0008006" key="4">
    <source>
        <dbReference type="Google" id="ProtNLM"/>
    </source>
</evidence>
<keyword evidence="1" id="KW-0812">Transmembrane</keyword>
<keyword evidence="1" id="KW-0472">Membrane</keyword>
<name>A0A246JKH5_9BURK</name>
<reference evidence="2 3" key="1">
    <citation type="journal article" date="2008" name="Int. J. Syst. Evol. Microbiol.">
        <title>Description of Roseateles aquatilis sp. nov. and Roseateles terrae sp. nov., in the class Betaproteobacteria, and emended description of the genus Roseateles.</title>
        <authorList>
            <person name="Gomila M."/>
            <person name="Bowien B."/>
            <person name="Falsen E."/>
            <person name="Moore E.R."/>
            <person name="Lalucat J."/>
        </authorList>
    </citation>
    <scope>NUCLEOTIDE SEQUENCE [LARGE SCALE GENOMIC DNA]</scope>
    <source>
        <strain evidence="2 3">CCUG 48205</strain>
    </source>
</reference>
<comment type="caution">
    <text evidence="2">The sequence shown here is derived from an EMBL/GenBank/DDBJ whole genome shotgun (WGS) entry which is preliminary data.</text>
</comment>
<feature type="transmembrane region" description="Helical" evidence="1">
    <location>
        <begin position="40"/>
        <end position="66"/>
    </location>
</feature>
<keyword evidence="1" id="KW-1133">Transmembrane helix</keyword>
<evidence type="ECO:0000256" key="1">
    <source>
        <dbReference type="SAM" id="Phobius"/>
    </source>
</evidence>
<feature type="transmembrane region" description="Helical" evidence="1">
    <location>
        <begin position="207"/>
        <end position="228"/>
    </location>
</feature>
<dbReference type="RefSeq" id="WP_088382260.1">
    <property type="nucleotide sequence ID" value="NZ_NIOF01000001.1"/>
</dbReference>
<accession>A0A246JKH5</accession>
<proteinExistence type="predicted"/>
<dbReference type="EMBL" id="NIOF01000001">
    <property type="protein sequence ID" value="OWQ93111.1"/>
    <property type="molecule type" value="Genomic_DNA"/>
</dbReference>
<keyword evidence="3" id="KW-1185">Reference proteome</keyword>
<dbReference type="AlphaFoldDB" id="A0A246JKH5"/>